<organism evidence="1">
    <name type="scientific">Anguilla anguilla</name>
    <name type="common">European freshwater eel</name>
    <name type="synonym">Muraena anguilla</name>
    <dbReference type="NCBI Taxonomy" id="7936"/>
    <lineage>
        <taxon>Eukaryota</taxon>
        <taxon>Metazoa</taxon>
        <taxon>Chordata</taxon>
        <taxon>Craniata</taxon>
        <taxon>Vertebrata</taxon>
        <taxon>Euteleostomi</taxon>
        <taxon>Actinopterygii</taxon>
        <taxon>Neopterygii</taxon>
        <taxon>Teleostei</taxon>
        <taxon>Anguilliformes</taxon>
        <taxon>Anguillidae</taxon>
        <taxon>Anguilla</taxon>
    </lineage>
</organism>
<accession>A0A0E9UXQ2</accession>
<evidence type="ECO:0000313" key="1">
    <source>
        <dbReference type="EMBL" id="JAH69965.1"/>
    </source>
</evidence>
<reference evidence="1" key="2">
    <citation type="journal article" date="2015" name="Fish Shellfish Immunol.">
        <title>Early steps in the European eel (Anguilla anguilla)-Vibrio vulnificus interaction in the gills: Role of the RtxA13 toxin.</title>
        <authorList>
            <person name="Callol A."/>
            <person name="Pajuelo D."/>
            <person name="Ebbesson L."/>
            <person name="Teles M."/>
            <person name="MacKenzie S."/>
            <person name="Amaro C."/>
        </authorList>
    </citation>
    <scope>NUCLEOTIDE SEQUENCE</scope>
</reference>
<name>A0A0E9UXQ2_ANGAN</name>
<proteinExistence type="predicted"/>
<protein>
    <submittedName>
        <fullName evidence="1">Uncharacterized protein</fullName>
    </submittedName>
</protein>
<sequence>MAEGVDTSVAPESSVGTSSDQKPVCLIVLGMAGSGKRLLYSVSRLTYTQENPICDKSRSCSS</sequence>
<dbReference type="AlphaFoldDB" id="A0A0E9UXQ2"/>
<dbReference type="EMBL" id="GBXM01038612">
    <property type="protein sequence ID" value="JAH69965.1"/>
    <property type="molecule type" value="Transcribed_RNA"/>
</dbReference>
<reference evidence="1" key="1">
    <citation type="submission" date="2014-11" db="EMBL/GenBank/DDBJ databases">
        <authorList>
            <person name="Amaro Gonzalez C."/>
        </authorList>
    </citation>
    <scope>NUCLEOTIDE SEQUENCE</scope>
</reference>